<sequence length="211" mass="23415">MPPVDILREYYAASLAVEGIVQVPQLINIRVEKLMAAGPKGQKGQVKITAITIRESHTDLVPMPAPHGHRAHHHGHNKVHHHGHPKIHLHHDHDHGQVPVPDTPNALAEYARFEVLCLVASLVLSMVLLYIGYKIGGRIYNYENARSQNGRGHRHARIHREVIWSSVDEKRGLLDNDAEDSDGDGGDVEEEAAIESQPVLLAAPQVARTRE</sequence>
<gene>
    <name evidence="1" type="ORF">FBU59_002654</name>
</gene>
<dbReference type="Proteomes" id="UP001150603">
    <property type="component" value="Unassembled WGS sequence"/>
</dbReference>
<accession>A0ACC1JAK5</accession>
<dbReference type="EMBL" id="JANBPW010001502">
    <property type="protein sequence ID" value="KAJ1944247.1"/>
    <property type="molecule type" value="Genomic_DNA"/>
</dbReference>
<reference evidence="1" key="1">
    <citation type="submission" date="2022-07" db="EMBL/GenBank/DDBJ databases">
        <title>Phylogenomic reconstructions and comparative analyses of Kickxellomycotina fungi.</title>
        <authorList>
            <person name="Reynolds N.K."/>
            <person name="Stajich J.E."/>
            <person name="Barry K."/>
            <person name="Grigoriev I.V."/>
            <person name="Crous P."/>
            <person name="Smith M.E."/>
        </authorList>
    </citation>
    <scope>NUCLEOTIDE SEQUENCE</scope>
    <source>
        <strain evidence="1">NRRL 5244</strain>
    </source>
</reference>
<organism evidence="1 2">
    <name type="scientific">Linderina macrospora</name>
    <dbReference type="NCBI Taxonomy" id="4868"/>
    <lineage>
        <taxon>Eukaryota</taxon>
        <taxon>Fungi</taxon>
        <taxon>Fungi incertae sedis</taxon>
        <taxon>Zoopagomycota</taxon>
        <taxon>Kickxellomycotina</taxon>
        <taxon>Kickxellomycetes</taxon>
        <taxon>Kickxellales</taxon>
        <taxon>Kickxellaceae</taxon>
        <taxon>Linderina</taxon>
    </lineage>
</organism>
<proteinExistence type="predicted"/>
<comment type="caution">
    <text evidence="1">The sequence shown here is derived from an EMBL/GenBank/DDBJ whole genome shotgun (WGS) entry which is preliminary data.</text>
</comment>
<evidence type="ECO:0000313" key="2">
    <source>
        <dbReference type="Proteomes" id="UP001150603"/>
    </source>
</evidence>
<name>A0ACC1JAK5_9FUNG</name>
<protein>
    <submittedName>
        <fullName evidence="1">Uncharacterized protein</fullName>
    </submittedName>
</protein>
<keyword evidence="2" id="KW-1185">Reference proteome</keyword>
<evidence type="ECO:0000313" key="1">
    <source>
        <dbReference type="EMBL" id="KAJ1944247.1"/>
    </source>
</evidence>